<protein>
    <submittedName>
        <fullName evidence="7">ABC transporter family protein</fullName>
    </submittedName>
</protein>
<dbReference type="GO" id="GO:0016887">
    <property type="term" value="F:ATP hydrolysis activity"/>
    <property type="evidence" value="ECO:0007669"/>
    <property type="project" value="InterPro"/>
</dbReference>
<evidence type="ECO:0000256" key="3">
    <source>
        <dbReference type="ARBA" id="ARBA00022458"/>
    </source>
</evidence>
<dbReference type="SUPFAM" id="SSF52540">
    <property type="entry name" value="P-loop containing nucleoside triphosphate hydrolases"/>
    <property type="match status" value="1"/>
</dbReference>
<dbReference type="GO" id="GO:0005524">
    <property type="term" value="F:ATP binding"/>
    <property type="evidence" value="ECO:0007669"/>
    <property type="project" value="UniProtKB-KW"/>
</dbReference>
<feature type="domain" description="ABC transporter" evidence="6">
    <location>
        <begin position="21"/>
        <end position="71"/>
    </location>
</feature>
<reference evidence="7 8" key="1">
    <citation type="submission" date="2019-06" db="EMBL/GenBank/DDBJ databases">
        <title>Genomic Encyclopedia of Archaeal and Bacterial Type Strains, Phase II (KMG-II): from individual species to whole genera.</title>
        <authorList>
            <person name="Goeker M."/>
        </authorList>
    </citation>
    <scope>NUCLEOTIDE SEQUENCE [LARGE SCALE GENOMIC DNA]</scope>
    <source>
        <strain evidence="7 8">DSM 7270</strain>
    </source>
</reference>
<dbReference type="RefSeq" id="WP_142080658.1">
    <property type="nucleotide sequence ID" value="NZ_VFPV01000001.1"/>
</dbReference>
<dbReference type="InterPro" id="IPR003439">
    <property type="entry name" value="ABC_transporter-like_ATP-bd"/>
</dbReference>
<dbReference type="AlphaFoldDB" id="A0A543LHW8"/>
<keyword evidence="2" id="KW-0813">Transport</keyword>
<evidence type="ECO:0000256" key="2">
    <source>
        <dbReference type="ARBA" id="ARBA00022448"/>
    </source>
</evidence>
<dbReference type="Proteomes" id="UP000316993">
    <property type="component" value="Unassembled WGS sequence"/>
</dbReference>
<dbReference type="Gene3D" id="3.40.50.300">
    <property type="entry name" value="P-loop containing nucleotide triphosphate hydrolases"/>
    <property type="match status" value="1"/>
</dbReference>
<proteinExistence type="inferred from homology"/>
<dbReference type="Pfam" id="PF00005">
    <property type="entry name" value="ABC_tran"/>
    <property type="match status" value="1"/>
</dbReference>
<keyword evidence="5" id="KW-0067">ATP-binding</keyword>
<evidence type="ECO:0000313" key="8">
    <source>
        <dbReference type="Proteomes" id="UP000316993"/>
    </source>
</evidence>
<sequence>MTAPVVTLTGVSQRYGATVALEDIDLEVPAARMVGLIGPDGVGKSSLMALVAGARAVQQGQVLVLGGNMADGRHRDAVCPR</sequence>
<evidence type="ECO:0000313" key="7">
    <source>
        <dbReference type="EMBL" id="TQN06926.1"/>
    </source>
</evidence>
<dbReference type="EMBL" id="VFPV01000001">
    <property type="protein sequence ID" value="TQN06926.1"/>
    <property type="molecule type" value="Genomic_DNA"/>
</dbReference>
<dbReference type="PANTHER" id="PTHR42711">
    <property type="entry name" value="ABC TRANSPORTER ATP-BINDING PROTEIN"/>
    <property type="match status" value="1"/>
</dbReference>
<keyword evidence="3" id="KW-0536">Nodulation</keyword>
<accession>A0A543LHW8</accession>
<dbReference type="InterPro" id="IPR027417">
    <property type="entry name" value="P-loop_NTPase"/>
</dbReference>
<evidence type="ECO:0000256" key="4">
    <source>
        <dbReference type="ARBA" id="ARBA00022741"/>
    </source>
</evidence>
<dbReference type="PANTHER" id="PTHR42711:SF5">
    <property type="entry name" value="ABC TRANSPORTER ATP-BINDING PROTEIN NATA"/>
    <property type="match status" value="1"/>
</dbReference>
<comment type="similarity">
    <text evidence="1">Belongs to the ABC transporter superfamily.</text>
</comment>
<gene>
    <name evidence="7" type="ORF">BDD18_0001</name>
</gene>
<feature type="non-terminal residue" evidence="7">
    <location>
        <position position="81"/>
    </location>
</feature>
<organism evidence="7 8">
    <name type="scientific">Acidovorax temperans</name>
    <dbReference type="NCBI Taxonomy" id="80878"/>
    <lineage>
        <taxon>Bacteria</taxon>
        <taxon>Pseudomonadati</taxon>
        <taxon>Pseudomonadota</taxon>
        <taxon>Betaproteobacteria</taxon>
        <taxon>Burkholderiales</taxon>
        <taxon>Comamonadaceae</taxon>
        <taxon>Acidovorax</taxon>
    </lineage>
</organism>
<dbReference type="InterPro" id="IPR050763">
    <property type="entry name" value="ABC_transporter_ATP-binding"/>
</dbReference>
<evidence type="ECO:0000259" key="6">
    <source>
        <dbReference type="Pfam" id="PF00005"/>
    </source>
</evidence>
<name>A0A543LHW8_9BURK</name>
<keyword evidence="4" id="KW-0547">Nucleotide-binding</keyword>
<evidence type="ECO:0000256" key="5">
    <source>
        <dbReference type="ARBA" id="ARBA00022840"/>
    </source>
</evidence>
<comment type="caution">
    <text evidence="7">The sequence shown here is derived from an EMBL/GenBank/DDBJ whole genome shotgun (WGS) entry which is preliminary data.</text>
</comment>
<evidence type="ECO:0000256" key="1">
    <source>
        <dbReference type="ARBA" id="ARBA00005417"/>
    </source>
</evidence>